<evidence type="ECO:0000313" key="2">
    <source>
        <dbReference type="EMBL" id="KAF2870029.1"/>
    </source>
</evidence>
<dbReference type="EMBL" id="JAADJZ010000014">
    <property type="protein sequence ID" value="KAF2870029.1"/>
    <property type="molecule type" value="Genomic_DNA"/>
</dbReference>
<proteinExistence type="predicted"/>
<evidence type="ECO:0000313" key="3">
    <source>
        <dbReference type="Proteomes" id="UP000481861"/>
    </source>
</evidence>
<evidence type="ECO:0000256" key="1">
    <source>
        <dbReference type="SAM" id="MobiDB-lite"/>
    </source>
</evidence>
<protein>
    <submittedName>
        <fullName evidence="2">Uncharacterized protein</fullName>
    </submittedName>
</protein>
<accession>A0A7C8I3L9</accession>
<name>A0A7C8I3L9_9PLEO</name>
<feature type="compositionally biased region" description="Polar residues" evidence="1">
    <location>
        <begin position="30"/>
        <end position="45"/>
    </location>
</feature>
<feature type="region of interest" description="Disordered" evidence="1">
    <location>
        <begin position="25"/>
        <end position="137"/>
    </location>
</feature>
<dbReference type="Proteomes" id="UP000481861">
    <property type="component" value="Unassembled WGS sequence"/>
</dbReference>
<keyword evidence="3" id="KW-1185">Reference proteome</keyword>
<feature type="compositionally biased region" description="Polar residues" evidence="1">
    <location>
        <begin position="57"/>
        <end position="71"/>
    </location>
</feature>
<comment type="caution">
    <text evidence="2">The sequence shown here is derived from an EMBL/GenBank/DDBJ whole genome shotgun (WGS) entry which is preliminary data.</text>
</comment>
<organism evidence="2 3">
    <name type="scientific">Massariosphaeria phaeospora</name>
    <dbReference type="NCBI Taxonomy" id="100035"/>
    <lineage>
        <taxon>Eukaryota</taxon>
        <taxon>Fungi</taxon>
        <taxon>Dikarya</taxon>
        <taxon>Ascomycota</taxon>
        <taxon>Pezizomycotina</taxon>
        <taxon>Dothideomycetes</taxon>
        <taxon>Pleosporomycetidae</taxon>
        <taxon>Pleosporales</taxon>
        <taxon>Pleosporales incertae sedis</taxon>
        <taxon>Massariosphaeria</taxon>
    </lineage>
</organism>
<gene>
    <name evidence="2" type="ORF">BDV95DRAFT_595601</name>
</gene>
<sequence length="315" mass="35120">MSLAYYIFCATQSAAKSRYGDIDMEDSPAHTVSQPLGSTTQSSAEFQDGDIEMENSLAHTISQPRSSTNESSARDDDAEMQDTSAHTVSKPRSPAQTKVAKKRTPGPKTIITKGRKAKISPKTSPAPTKVAKKRTPRPKTIIAKGRKVKISPKTQIITSPSEIAALQKHVDQEVACAPGPMQVVSEKEAEADTLREKARQFRALFDIFRDEPGYSLFDDERNIGFVTDKLRDMLDDFDRRDFNDRAEIRIAECWQLGYMRECHGFLEINAVKPEQKVLKRIVGSIVRLLEKARGMAMRLDRMPVLGSLVPFVAAH</sequence>
<reference evidence="2 3" key="1">
    <citation type="submission" date="2020-01" db="EMBL/GenBank/DDBJ databases">
        <authorList>
            <consortium name="DOE Joint Genome Institute"/>
            <person name="Haridas S."/>
            <person name="Albert R."/>
            <person name="Binder M."/>
            <person name="Bloem J."/>
            <person name="Labutti K."/>
            <person name="Salamov A."/>
            <person name="Andreopoulos B."/>
            <person name="Baker S.E."/>
            <person name="Barry K."/>
            <person name="Bills G."/>
            <person name="Bluhm B.H."/>
            <person name="Cannon C."/>
            <person name="Castanera R."/>
            <person name="Culley D.E."/>
            <person name="Daum C."/>
            <person name="Ezra D."/>
            <person name="Gonzalez J.B."/>
            <person name="Henrissat B."/>
            <person name="Kuo A."/>
            <person name="Liang C."/>
            <person name="Lipzen A."/>
            <person name="Lutzoni F."/>
            <person name="Magnuson J."/>
            <person name="Mondo S."/>
            <person name="Nolan M."/>
            <person name="Ohm R."/>
            <person name="Pangilinan J."/>
            <person name="Park H.-J.H."/>
            <person name="Ramirez L."/>
            <person name="Alfaro M."/>
            <person name="Sun H."/>
            <person name="Tritt A."/>
            <person name="Yoshinaga Y."/>
            <person name="Zwiers L.-H.L."/>
            <person name="Turgeon B.G."/>
            <person name="Goodwin S.B."/>
            <person name="Spatafora J.W."/>
            <person name="Crous P.W."/>
            <person name="Grigoriev I.V."/>
        </authorList>
    </citation>
    <scope>NUCLEOTIDE SEQUENCE [LARGE SCALE GENOMIC DNA]</scope>
    <source>
        <strain evidence="2 3">CBS 611.86</strain>
    </source>
</reference>
<dbReference type="AlphaFoldDB" id="A0A7C8I3L9"/>